<dbReference type="GO" id="GO:0001501">
    <property type="term" value="P:skeletal system development"/>
    <property type="evidence" value="ECO:0007669"/>
    <property type="project" value="TreeGrafter"/>
</dbReference>
<evidence type="ECO:0000313" key="2">
    <source>
        <dbReference type="WBParaSite" id="Pan_g10746.t1"/>
    </source>
</evidence>
<dbReference type="InterPro" id="IPR042983">
    <property type="entry name" value="PKDCC"/>
</dbReference>
<proteinExistence type="predicted"/>
<dbReference type="WBParaSite" id="Pan_g10746.t1">
    <property type="protein sequence ID" value="Pan_g10746.t1"/>
    <property type="gene ID" value="Pan_g10746"/>
</dbReference>
<dbReference type="Proteomes" id="UP000492821">
    <property type="component" value="Unassembled WGS sequence"/>
</dbReference>
<dbReference type="PANTHER" id="PTHR46448">
    <property type="entry name" value="PROTEIN KINASE DOMAIN-CONTAINING PROTEIN"/>
    <property type="match status" value="1"/>
</dbReference>
<evidence type="ECO:0000313" key="1">
    <source>
        <dbReference type="Proteomes" id="UP000492821"/>
    </source>
</evidence>
<reference evidence="1" key="1">
    <citation type="journal article" date="2013" name="Genetics">
        <title>The draft genome and transcriptome of Panagrellus redivivus are shaped by the harsh demands of a free-living lifestyle.</title>
        <authorList>
            <person name="Srinivasan J."/>
            <person name="Dillman A.R."/>
            <person name="Macchietto M.G."/>
            <person name="Heikkinen L."/>
            <person name="Lakso M."/>
            <person name="Fracchia K.M."/>
            <person name="Antoshechkin I."/>
            <person name="Mortazavi A."/>
            <person name="Wong G."/>
            <person name="Sternberg P.W."/>
        </authorList>
    </citation>
    <scope>NUCLEOTIDE SEQUENCE [LARGE SCALE GENOMIC DNA]</scope>
    <source>
        <strain evidence="1">MT8872</strain>
    </source>
</reference>
<dbReference type="GO" id="GO:0005576">
    <property type="term" value="C:extracellular region"/>
    <property type="evidence" value="ECO:0007669"/>
    <property type="project" value="TreeGrafter"/>
</dbReference>
<dbReference type="AlphaFoldDB" id="A0A7E4UN53"/>
<name>A0A7E4UN53_PANRE</name>
<organism evidence="1 2">
    <name type="scientific">Panagrellus redivivus</name>
    <name type="common">Microworm</name>
    <dbReference type="NCBI Taxonomy" id="6233"/>
    <lineage>
        <taxon>Eukaryota</taxon>
        <taxon>Metazoa</taxon>
        <taxon>Ecdysozoa</taxon>
        <taxon>Nematoda</taxon>
        <taxon>Chromadorea</taxon>
        <taxon>Rhabditida</taxon>
        <taxon>Tylenchina</taxon>
        <taxon>Panagrolaimomorpha</taxon>
        <taxon>Panagrolaimoidea</taxon>
        <taxon>Panagrolaimidae</taxon>
        <taxon>Panagrellus</taxon>
    </lineage>
</organism>
<reference evidence="2" key="2">
    <citation type="submission" date="2020-10" db="UniProtKB">
        <authorList>
            <consortium name="WormBaseParasite"/>
        </authorList>
    </citation>
    <scope>IDENTIFICATION</scope>
</reference>
<dbReference type="GO" id="GO:0004715">
    <property type="term" value="F:non-membrane spanning protein tyrosine kinase activity"/>
    <property type="evidence" value="ECO:0007669"/>
    <property type="project" value="InterPro"/>
</dbReference>
<protein>
    <submittedName>
        <fullName evidence="2">Protein kinase domain-containing protein</fullName>
    </submittedName>
</protein>
<accession>A0A7E4UN53</accession>
<dbReference type="PANTHER" id="PTHR46448:SF1">
    <property type="entry name" value="PROTEIN KINASE DOMAIN-CONTAINING PROTEIN"/>
    <property type="match status" value="1"/>
</dbReference>
<keyword evidence="1" id="KW-1185">Reference proteome</keyword>
<sequence length="317" mass="36254">MQFPSGPTNPPINHDADRRLLRTRMRFIDSRGDGRLPSFPTNIHGLVLIILMRGINCEVLKISKNVSPLIRIGDQWRFKHEKNDIGDCTDIAFKIPNSDLKLLGTGYTKTVYQLPDGRAIKRIAFFGPSITDCLDNEDQSDYNEEVCLQTVAKSFITEIDNLLLLQNDSNIPRLHSYCIPYNFITDAPDIGIIIDGGHPLDAILLAQINWHSRVEMLNEILAFLKRHERLSFRDIRRQQFVMIDNHPFLVDLDDVGTTSSDATDLMNRLYSGFIDGFFFHNQPTSAAIILLQLRESYKNSSLNFEVLSRLTRDLTNF</sequence>